<dbReference type="PANTHER" id="PTHR43345">
    <property type="entry name" value="3-ISOPROPYLMALATE DEHYDRATASE SMALL SUBUNIT 2-RELATED-RELATED"/>
    <property type="match status" value="1"/>
</dbReference>
<dbReference type="OrthoDB" id="9777465at2"/>
<dbReference type="Pfam" id="PF00694">
    <property type="entry name" value="Aconitase_C"/>
    <property type="match status" value="1"/>
</dbReference>
<dbReference type="EMBL" id="FQXE01000009">
    <property type="protein sequence ID" value="SHI11035.1"/>
    <property type="molecule type" value="Genomic_DNA"/>
</dbReference>
<dbReference type="SUPFAM" id="SSF52016">
    <property type="entry name" value="LeuD/IlvD-like"/>
    <property type="match status" value="1"/>
</dbReference>
<dbReference type="STRING" id="658167.SAMN04488135_10963"/>
<dbReference type="Proteomes" id="UP000184226">
    <property type="component" value="Unassembled WGS sequence"/>
</dbReference>
<dbReference type="PANTHER" id="PTHR43345:SF2">
    <property type="entry name" value="3-ISOPROPYLMALATE DEHYDRATASE SMALL SUBUNIT 1"/>
    <property type="match status" value="1"/>
</dbReference>
<comment type="similarity">
    <text evidence="1">Belongs to the LeuD family. LeuD type 2 subfamily.</text>
</comment>
<organism evidence="4 5">
    <name type="scientific">Pollutimonas bauzanensis</name>
    <dbReference type="NCBI Taxonomy" id="658167"/>
    <lineage>
        <taxon>Bacteria</taxon>
        <taxon>Pseudomonadati</taxon>
        <taxon>Pseudomonadota</taxon>
        <taxon>Betaproteobacteria</taxon>
        <taxon>Burkholderiales</taxon>
        <taxon>Alcaligenaceae</taxon>
        <taxon>Pollutimonas</taxon>
    </lineage>
</organism>
<keyword evidence="5" id="KW-1185">Reference proteome</keyword>
<feature type="domain" description="Aconitase A/isopropylmalate dehydratase small subunit swivel" evidence="3">
    <location>
        <begin position="49"/>
        <end position="104"/>
    </location>
</feature>
<evidence type="ECO:0000259" key="3">
    <source>
        <dbReference type="Pfam" id="PF00694"/>
    </source>
</evidence>
<reference evidence="4 5" key="1">
    <citation type="submission" date="2016-11" db="EMBL/GenBank/DDBJ databases">
        <authorList>
            <person name="Jaros S."/>
            <person name="Januszkiewicz K."/>
            <person name="Wedrychowicz H."/>
        </authorList>
    </citation>
    <scope>NUCLEOTIDE SEQUENCE [LARGE SCALE GENOMIC DNA]</scope>
    <source>
        <strain evidence="4 5">CGMCC 1.10190</strain>
    </source>
</reference>
<protein>
    <submittedName>
        <fullName evidence="4">3-isopropylmalate/(R)-2-methylmalate dehydratase small subunit</fullName>
    </submittedName>
</protein>
<gene>
    <name evidence="4" type="ORF">SAMN04488135_10963</name>
</gene>
<accession>A0A1M5YG72</accession>
<dbReference type="AlphaFoldDB" id="A0A1M5YG72"/>
<dbReference type="InterPro" id="IPR050075">
    <property type="entry name" value="LeuD"/>
</dbReference>
<keyword evidence="2" id="KW-0456">Lyase</keyword>
<evidence type="ECO:0000256" key="1">
    <source>
        <dbReference type="ARBA" id="ARBA00009869"/>
    </source>
</evidence>
<evidence type="ECO:0000313" key="5">
    <source>
        <dbReference type="Proteomes" id="UP000184226"/>
    </source>
</evidence>
<sequence>MTWHRVWRVGSNIDTDALAPGAYMKQELKDIARHCLENRHPGLAQSISQGDVLVAGPNFGIGSSREQAVGVLVELGVKAVVAPSFSGLYFRNAFNLGLLAVVCPDAERIPEGSYVAVDPANALIRNAAAAGGQAMAAGGPPPQVQTLPCQKIPGFLIDMAAAGGLLNQLEQLYLARPA</sequence>
<dbReference type="InterPro" id="IPR000573">
    <property type="entry name" value="AconitaseA/IPMdHydase_ssu_swvl"/>
</dbReference>
<dbReference type="InterPro" id="IPR015928">
    <property type="entry name" value="Aconitase/3IPM_dehydase_swvl"/>
</dbReference>
<name>A0A1M5YG72_9BURK</name>
<dbReference type="GO" id="GO:0016836">
    <property type="term" value="F:hydro-lyase activity"/>
    <property type="evidence" value="ECO:0007669"/>
    <property type="project" value="InterPro"/>
</dbReference>
<dbReference type="RefSeq" id="WP_073104732.1">
    <property type="nucleotide sequence ID" value="NZ_FQXE01000009.1"/>
</dbReference>
<dbReference type="InterPro" id="IPR011827">
    <property type="entry name" value="LeuD_type2/HacB/DmdB"/>
</dbReference>
<dbReference type="Gene3D" id="3.20.19.10">
    <property type="entry name" value="Aconitase, domain 4"/>
    <property type="match status" value="1"/>
</dbReference>
<evidence type="ECO:0000313" key="4">
    <source>
        <dbReference type="EMBL" id="SHI11035.1"/>
    </source>
</evidence>
<proteinExistence type="inferred from homology"/>
<evidence type="ECO:0000256" key="2">
    <source>
        <dbReference type="ARBA" id="ARBA00023239"/>
    </source>
</evidence>
<dbReference type="NCBIfam" id="TIGR02087">
    <property type="entry name" value="LEUD_arch"/>
    <property type="match status" value="1"/>
</dbReference>